<dbReference type="CDD" id="cd12922">
    <property type="entry name" value="VKOR_5"/>
    <property type="match status" value="1"/>
</dbReference>
<evidence type="ECO:0000256" key="7">
    <source>
        <dbReference type="ARBA" id="ARBA00023136"/>
    </source>
</evidence>
<evidence type="ECO:0000256" key="10">
    <source>
        <dbReference type="SAM" id="MobiDB-lite"/>
    </source>
</evidence>
<dbReference type="OrthoDB" id="9783799at2"/>
<reference evidence="13 14" key="1">
    <citation type="submission" date="2016-10" db="EMBL/GenBank/DDBJ databases">
        <authorList>
            <person name="de Groot N.N."/>
        </authorList>
    </citation>
    <scope>NUCLEOTIDE SEQUENCE [LARGE SCALE GENOMIC DNA]</scope>
    <source>
        <strain evidence="13 14">MON 2.2</strain>
    </source>
</reference>
<feature type="compositionally biased region" description="Acidic residues" evidence="10">
    <location>
        <begin position="26"/>
        <end position="51"/>
    </location>
</feature>
<evidence type="ECO:0000256" key="3">
    <source>
        <dbReference type="ARBA" id="ARBA00022692"/>
    </source>
</evidence>
<keyword evidence="4" id="KW-0874">Quinone</keyword>
<organism evidence="13 14">
    <name type="scientific">Auraticoccus monumenti</name>
    <dbReference type="NCBI Taxonomy" id="675864"/>
    <lineage>
        <taxon>Bacteria</taxon>
        <taxon>Bacillati</taxon>
        <taxon>Actinomycetota</taxon>
        <taxon>Actinomycetes</taxon>
        <taxon>Propionibacteriales</taxon>
        <taxon>Propionibacteriaceae</taxon>
        <taxon>Auraticoccus</taxon>
    </lineage>
</organism>
<dbReference type="STRING" id="675864.SAMN04489747_1292"/>
<feature type="transmembrane region" description="Helical" evidence="11">
    <location>
        <begin position="144"/>
        <end position="165"/>
    </location>
</feature>
<evidence type="ECO:0000256" key="6">
    <source>
        <dbReference type="ARBA" id="ARBA00023002"/>
    </source>
</evidence>
<dbReference type="EMBL" id="LT629688">
    <property type="protein sequence ID" value="SDD58648.1"/>
    <property type="molecule type" value="Genomic_DNA"/>
</dbReference>
<dbReference type="Pfam" id="PF07884">
    <property type="entry name" value="VKOR"/>
    <property type="match status" value="1"/>
</dbReference>
<dbReference type="InterPro" id="IPR038354">
    <property type="entry name" value="VKOR_sf"/>
</dbReference>
<keyword evidence="6" id="KW-0560">Oxidoreductase</keyword>
<feature type="transmembrane region" description="Helical" evidence="11">
    <location>
        <begin position="171"/>
        <end position="197"/>
    </location>
</feature>
<keyword evidence="3 11" id="KW-0812">Transmembrane</keyword>
<keyword evidence="7 11" id="KW-0472">Membrane</keyword>
<sequence length="249" mass="26802">MTTTAEGPRGRSRDAAHAVTARGEDDVPETDGDDFDEDDDAAGDPGADELDDRPSRRWGLLLVITSALGWLAAMWLTVDRFVLLADPEATFVCDISPFVACGPVMSSAAGELFGFPNPLLGISGFAITGALGVMVASGARPPRWVLAALQVAVLAAAVFISWLQFQSLHVINALCLWCMLVWAVTIPIVVTTTVTALRTGTFGPALQRVGRALRDWQPVIVITWYVVVVSAVVLRFYAEFARYFFGISL</sequence>
<keyword evidence="14" id="KW-1185">Reference proteome</keyword>
<dbReference type="SMART" id="SM00756">
    <property type="entry name" value="VKc"/>
    <property type="match status" value="1"/>
</dbReference>
<dbReference type="GO" id="GO:0016491">
    <property type="term" value="F:oxidoreductase activity"/>
    <property type="evidence" value="ECO:0007669"/>
    <property type="project" value="UniProtKB-KW"/>
</dbReference>
<gene>
    <name evidence="13" type="ORF">SAMN04489747_1292</name>
</gene>
<feature type="domain" description="Vitamin K epoxide reductase" evidence="12">
    <location>
        <begin position="55"/>
        <end position="196"/>
    </location>
</feature>
<proteinExistence type="inferred from homology"/>
<evidence type="ECO:0000256" key="4">
    <source>
        <dbReference type="ARBA" id="ARBA00022719"/>
    </source>
</evidence>
<name>A0A1G6VYK4_9ACTN</name>
<feature type="transmembrane region" description="Helical" evidence="11">
    <location>
        <begin position="218"/>
        <end position="238"/>
    </location>
</feature>
<feature type="region of interest" description="Disordered" evidence="10">
    <location>
        <begin position="1"/>
        <end position="51"/>
    </location>
</feature>
<evidence type="ECO:0000256" key="9">
    <source>
        <dbReference type="ARBA" id="ARBA00023284"/>
    </source>
</evidence>
<evidence type="ECO:0000256" key="2">
    <source>
        <dbReference type="ARBA" id="ARBA00006214"/>
    </source>
</evidence>
<feature type="transmembrane region" description="Helical" evidence="11">
    <location>
        <begin position="58"/>
        <end position="78"/>
    </location>
</feature>
<evidence type="ECO:0000256" key="11">
    <source>
        <dbReference type="SAM" id="Phobius"/>
    </source>
</evidence>
<evidence type="ECO:0000256" key="1">
    <source>
        <dbReference type="ARBA" id="ARBA00004141"/>
    </source>
</evidence>
<keyword evidence="8" id="KW-1015">Disulfide bond</keyword>
<feature type="transmembrane region" description="Helical" evidence="11">
    <location>
        <begin position="119"/>
        <end position="137"/>
    </location>
</feature>
<comment type="similarity">
    <text evidence="2">Belongs to the VKOR family.</text>
</comment>
<evidence type="ECO:0000259" key="12">
    <source>
        <dbReference type="SMART" id="SM00756"/>
    </source>
</evidence>
<evidence type="ECO:0000256" key="8">
    <source>
        <dbReference type="ARBA" id="ARBA00023157"/>
    </source>
</evidence>
<evidence type="ECO:0000313" key="14">
    <source>
        <dbReference type="Proteomes" id="UP000198546"/>
    </source>
</evidence>
<dbReference type="Gene3D" id="1.20.1440.130">
    <property type="entry name" value="VKOR domain"/>
    <property type="match status" value="1"/>
</dbReference>
<protein>
    <submittedName>
        <fullName evidence="13">Uncharacterized membrane protein</fullName>
    </submittedName>
</protein>
<dbReference type="AlphaFoldDB" id="A0A1G6VYK4"/>
<evidence type="ECO:0000313" key="13">
    <source>
        <dbReference type="EMBL" id="SDD58648.1"/>
    </source>
</evidence>
<keyword evidence="9" id="KW-0676">Redox-active center</keyword>
<dbReference type="GO" id="GO:0048038">
    <property type="term" value="F:quinone binding"/>
    <property type="evidence" value="ECO:0007669"/>
    <property type="project" value="UniProtKB-KW"/>
</dbReference>
<dbReference type="Proteomes" id="UP000198546">
    <property type="component" value="Chromosome i"/>
</dbReference>
<accession>A0A1G6VYK4</accession>
<dbReference type="InterPro" id="IPR012932">
    <property type="entry name" value="VKOR"/>
</dbReference>
<dbReference type="GO" id="GO:0016020">
    <property type="term" value="C:membrane"/>
    <property type="evidence" value="ECO:0007669"/>
    <property type="project" value="UniProtKB-SubCell"/>
</dbReference>
<dbReference type="InterPro" id="IPR041714">
    <property type="entry name" value="VKOR_Actinobacteria"/>
</dbReference>
<keyword evidence="5 11" id="KW-1133">Transmembrane helix</keyword>
<dbReference type="RefSeq" id="WP_157677007.1">
    <property type="nucleotide sequence ID" value="NZ_LT629688.1"/>
</dbReference>
<evidence type="ECO:0000256" key="5">
    <source>
        <dbReference type="ARBA" id="ARBA00022989"/>
    </source>
</evidence>
<comment type="subcellular location">
    <subcellularLocation>
        <location evidence="1">Membrane</location>
        <topology evidence="1">Multi-pass membrane protein</topology>
    </subcellularLocation>
</comment>